<proteinExistence type="predicted"/>
<gene>
    <name evidence="3" type="ORF">WNY59_13870</name>
</gene>
<dbReference type="EMBL" id="JBBMQO010000008">
    <property type="protein sequence ID" value="MEM5502676.1"/>
    <property type="molecule type" value="Genomic_DNA"/>
</dbReference>
<dbReference type="RefSeq" id="WP_342848935.1">
    <property type="nucleotide sequence ID" value="NZ_JBBMQO010000008.1"/>
</dbReference>
<evidence type="ECO:0000313" key="4">
    <source>
        <dbReference type="Proteomes" id="UP001477870"/>
    </source>
</evidence>
<dbReference type="SUPFAM" id="SSF51430">
    <property type="entry name" value="NAD(P)-linked oxidoreductase"/>
    <property type="match status" value="1"/>
</dbReference>
<dbReference type="PANTHER" id="PTHR43625:SF40">
    <property type="entry name" value="ALDO-KETO REDUCTASE YAKC [NADP(+)]"/>
    <property type="match status" value="1"/>
</dbReference>
<feature type="domain" description="NADP-dependent oxidoreductase" evidence="2">
    <location>
        <begin position="24"/>
        <end position="316"/>
    </location>
</feature>
<keyword evidence="1 3" id="KW-0560">Oxidoreductase</keyword>
<name>A0ABU9T964_9HYPH</name>
<keyword evidence="4" id="KW-1185">Reference proteome</keyword>
<accession>A0ABU9T964</accession>
<evidence type="ECO:0000256" key="1">
    <source>
        <dbReference type="ARBA" id="ARBA00023002"/>
    </source>
</evidence>
<dbReference type="PANTHER" id="PTHR43625">
    <property type="entry name" value="AFLATOXIN B1 ALDEHYDE REDUCTASE"/>
    <property type="match status" value="1"/>
</dbReference>
<dbReference type="InterPro" id="IPR036812">
    <property type="entry name" value="NAD(P)_OxRdtase_dom_sf"/>
</dbReference>
<dbReference type="Proteomes" id="UP001477870">
    <property type="component" value="Unassembled WGS sequence"/>
</dbReference>
<dbReference type="Pfam" id="PF00248">
    <property type="entry name" value="Aldo_ket_red"/>
    <property type="match status" value="1"/>
</dbReference>
<organism evidence="3 4">
    <name type="scientific">Ahrensia kielensis</name>
    <dbReference type="NCBI Taxonomy" id="76980"/>
    <lineage>
        <taxon>Bacteria</taxon>
        <taxon>Pseudomonadati</taxon>
        <taxon>Pseudomonadota</taxon>
        <taxon>Alphaproteobacteria</taxon>
        <taxon>Hyphomicrobiales</taxon>
        <taxon>Ahrensiaceae</taxon>
        <taxon>Ahrensia</taxon>
    </lineage>
</organism>
<evidence type="ECO:0000259" key="2">
    <source>
        <dbReference type="Pfam" id="PF00248"/>
    </source>
</evidence>
<dbReference type="GO" id="GO:0016491">
    <property type="term" value="F:oxidoreductase activity"/>
    <property type="evidence" value="ECO:0007669"/>
    <property type="project" value="UniProtKB-KW"/>
</dbReference>
<evidence type="ECO:0000313" key="3">
    <source>
        <dbReference type="EMBL" id="MEM5502676.1"/>
    </source>
</evidence>
<dbReference type="CDD" id="cd19076">
    <property type="entry name" value="AKR_AKR13A_13D"/>
    <property type="match status" value="1"/>
</dbReference>
<dbReference type="EC" id="1.1.1.-" evidence="3"/>
<dbReference type="Gene3D" id="3.20.20.100">
    <property type="entry name" value="NADP-dependent oxidoreductase domain"/>
    <property type="match status" value="1"/>
</dbReference>
<dbReference type="InterPro" id="IPR023210">
    <property type="entry name" value="NADP_OxRdtase_dom"/>
</dbReference>
<dbReference type="InterPro" id="IPR050791">
    <property type="entry name" value="Aldo-Keto_reductase"/>
</dbReference>
<protein>
    <submittedName>
        <fullName evidence="3">Aldo/keto reductase</fullName>
        <ecNumber evidence="3">1.1.1.-</ecNumber>
    </submittedName>
</protein>
<sequence length="337" mass="36942">MPISQSFPSRTLGSVNGGLQVSALGLGCMGMSEFYGARDDTQSMETLNRALDLGISLLDTADTYGLGHNEKLISRLITERGRDAMTIATKFGIQREKGLYARDLNNDPAYVRSACEASLKRLGTDRIDLFYIHRVAANRPIEEPMGELAKLVAEGKILHIGICEVGTETLRRAHAVHPITALQSEYSLWTRDPEDGVLAMCRELAIGFVPYSPLGRGFLTGQMTTTDDLDDDDFRRAHPRFAEGNFQNNLAIVTHVKQLAKEKDCTAAQVALAWVLAQGKDIVPIPGTKRIPYLEENARALDVTLTTADLERLDRLVPSGAAHGERYTAEGMKGVNV</sequence>
<reference evidence="3 4" key="1">
    <citation type="submission" date="2024-03" db="EMBL/GenBank/DDBJ databases">
        <title>Community enrichment and isolation of bacterial strains for fucoidan degradation.</title>
        <authorList>
            <person name="Sichert A."/>
        </authorList>
    </citation>
    <scope>NUCLEOTIDE SEQUENCE [LARGE SCALE GENOMIC DNA]</scope>
    <source>
        <strain evidence="3 4">AS62</strain>
    </source>
</reference>
<comment type="caution">
    <text evidence="3">The sequence shown here is derived from an EMBL/GenBank/DDBJ whole genome shotgun (WGS) entry which is preliminary data.</text>
</comment>